<accession>A0A9W6K5P1</accession>
<feature type="binding site" evidence="5">
    <location>
        <position position="85"/>
    </location>
    <ligand>
        <name>spermidine</name>
        <dbReference type="ChEBI" id="CHEBI:57834"/>
    </ligand>
</feature>
<feature type="binding site" evidence="5">
    <location>
        <position position="30"/>
    </location>
    <ligand>
        <name>S-methyl-5'-thioadenosine</name>
        <dbReference type="ChEBI" id="CHEBI:17509"/>
    </ligand>
</feature>
<feature type="binding site" evidence="5">
    <location>
        <position position="161"/>
    </location>
    <ligand>
        <name>S-methyl-5'-thioadenosine</name>
        <dbReference type="ChEBI" id="CHEBI:17509"/>
    </ligand>
</feature>
<comment type="subunit">
    <text evidence="5">Homodimer or homotetramer.</text>
</comment>
<evidence type="ECO:0000313" key="8">
    <source>
        <dbReference type="EMBL" id="GLK88469.1"/>
    </source>
</evidence>
<feature type="binding site" evidence="5">
    <location>
        <position position="105"/>
    </location>
    <ligand>
        <name>S-methyl-5'-thioadenosine</name>
        <dbReference type="ChEBI" id="CHEBI:17509"/>
    </ligand>
</feature>
<evidence type="ECO:0000259" key="7">
    <source>
        <dbReference type="PROSITE" id="PS51006"/>
    </source>
</evidence>
<dbReference type="InterPro" id="IPR037163">
    <property type="entry name" value="Spermidine_synt_N_sf"/>
</dbReference>
<dbReference type="SUPFAM" id="SSF53335">
    <property type="entry name" value="S-adenosyl-L-methionine-dependent methyltransferases"/>
    <property type="match status" value="1"/>
</dbReference>
<dbReference type="HAMAP" id="MF_00198">
    <property type="entry name" value="Spermidine_synth"/>
    <property type="match status" value="1"/>
</dbReference>
<dbReference type="Pfam" id="PF17284">
    <property type="entry name" value="Spermine_synt_N"/>
    <property type="match status" value="1"/>
</dbReference>
<dbReference type="GO" id="GO:0004766">
    <property type="term" value="F:spermidine synthase activity"/>
    <property type="evidence" value="ECO:0007669"/>
    <property type="project" value="UniProtKB-UniRule"/>
</dbReference>
<dbReference type="RefSeq" id="WP_271194683.1">
    <property type="nucleotide sequence ID" value="NZ_BSFN01000003.1"/>
</dbReference>
<feature type="binding site" evidence="5">
    <location>
        <begin position="136"/>
        <end position="137"/>
    </location>
    <ligand>
        <name>S-methyl-5'-thioadenosine</name>
        <dbReference type="ChEBI" id="CHEBI:17509"/>
    </ligand>
</feature>
<keyword evidence="3 5" id="KW-0745">Spermidine biosynthesis</keyword>
<evidence type="ECO:0000256" key="3">
    <source>
        <dbReference type="ARBA" id="ARBA00023066"/>
    </source>
</evidence>
<comment type="similarity">
    <text evidence="1 5">Belongs to the spermidine/spermine synthase family.</text>
</comment>
<evidence type="ECO:0000256" key="2">
    <source>
        <dbReference type="ARBA" id="ARBA00022679"/>
    </source>
</evidence>
<dbReference type="Gene3D" id="2.30.140.10">
    <property type="entry name" value="Spermidine synthase, tetramerisation domain"/>
    <property type="match status" value="1"/>
</dbReference>
<dbReference type="InterPro" id="IPR029063">
    <property type="entry name" value="SAM-dependent_MTases_sf"/>
</dbReference>
<dbReference type="PROSITE" id="PS51006">
    <property type="entry name" value="PABS_2"/>
    <property type="match status" value="1"/>
</dbReference>
<comment type="function">
    <text evidence="5">Catalyzes the irreversible transfer of a propylamine group from the amino donor S-adenosylmethioninamine (decarboxy-AdoMet) to putrescine (1,4-diaminobutane) to yield spermidine.</text>
</comment>
<comment type="pathway">
    <text evidence="5">Amine and polyamine biosynthesis; spermidine biosynthesis; spermidine from putrescine: step 1/1.</text>
</comment>
<comment type="caution">
    <text evidence="8">The sequence shown here is derived from an EMBL/GenBank/DDBJ whole genome shotgun (WGS) entry which is preliminary data.</text>
</comment>
<reference evidence="8" key="2">
    <citation type="submission" date="2023-01" db="EMBL/GenBank/DDBJ databases">
        <authorList>
            <person name="Sun Q."/>
            <person name="Evtushenko L."/>
        </authorList>
    </citation>
    <scope>NUCLEOTIDE SEQUENCE</scope>
    <source>
        <strain evidence="8">VKM B-2935</strain>
    </source>
</reference>
<name>A0A9W6K5P1_9PSED</name>
<dbReference type="PANTHER" id="PTHR11558:SF11">
    <property type="entry name" value="SPERMIDINE SYNTHASE"/>
    <property type="match status" value="1"/>
</dbReference>
<keyword evidence="4 5" id="KW-0620">Polyamine biosynthesis</keyword>
<dbReference type="Gene3D" id="3.40.50.150">
    <property type="entry name" value="Vaccinia Virus protein VP39"/>
    <property type="match status" value="1"/>
</dbReference>
<comment type="caution">
    <text evidence="5">Lacks the conserved Asp active site.</text>
</comment>
<keyword evidence="9" id="KW-1185">Reference proteome</keyword>
<dbReference type="Proteomes" id="UP001143328">
    <property type="component" value="Unassembled WGS sequence"/>
</dbReference>
<reference evidence="8" key="1">
    <citation type="journal article" date="2014" name="Int. J. Syst. Evol. Microbiol.">
        <title>Complete genome sequence of Corynebacterium casei LMG S-19264T (=DSM 44701T), isolated from a smear-ripened cheese.</title>
        <authorList>
            <consortium name="US DOE Joint Genome Institute (JGI-PGF)"/>
            <person name="Walter F."/>
            <person name="Albersmeier A."/>
            <person name="Kalinowski J."/>
            <person name="Ruckert C."/>
        </authorList>
    </citation>
    <scope>NUCLEOTIDE SEQUENCE</scope>
    <source>
        <strain evidence="8">VKM B-2935</strain>
    </source>
</reference>
<keyword evidence="2 5" id="KW-0808">Transferase</keyword>
<evidence type="ECO:0000313" key="9">
    <source>
        <dbReference type="Proteomes" id="UP001143328"/>
    </source>
</evidence>
<comment type="caution">
    <text evidence="5 6">Lacks conserved residue(s) required for the propagation of feature annotation.</text>
</comment>
<dbReference type="GO" id="GO:0005829">
    <property type="term" value="C:cytosol"/>
    <property type="evidence" value="ECO:0007669"/>
    <property type="project" value="TreeGrafter"/>
</dbReference>
<evidence type="ECO:0000256" key="6">
    <source>
        <dbReference type="PROSITE-ProRule" id="PRU00354"/>
    </source>
</evidence>
<evidence type="ECO:0000256" key="1">
    <source>
        <dbReference type="ARBA" id="ARBA00007867"/>
    </source>
</evidence>
<dbReference type="AlphaFoldDB" id="A0A9W6K5P1"/>
<organism evidence="8 9">
    <name type="scientific">Pseudomonas turukhanskensis</name>
    <dbReference type="NCBI Taxonomy" id="1806536"/>
    <lineage>
        <taxon>Bacteria</taxon>
        <taxon>Pseudomonadati</taxon>
        <taxon>Pseudomonadota</taxon>
        <taxon>Gammaproteobacteria</taxon>
        <taxon>Pseudomonadales</taxon>
        <taxon>Pseudomonadaceae</taxon>
        <taxon>Pseudomonas</taxon>
    </lineage>
</organism>
<proteinExistence type="inferred from homology"/>
<dbReference type="EMBL" id="BSFN01000003">
    <property type="protein sequence ID" value="GLK88469.1"/>
    <property type="molecule type" value="Genomic_DNA"/>
</dbReference>
<dbReference type="InterPro" id="IPR035246">
    <property type="entry name" value="Spermidine_synt_N"/>
</dbReference>
<dbReference type="NCBIfam" id="NF002010">
    <property type="entry name" value="PRK00811.1"/>
    <property type="match status" value="1"/>
</dbReference>
<comment type="catalytic activity">
    <reaction evidence="5">
        <text>S-adenosyl 3-(methylsulfanyl)propylamine + putrescine = S-methyl-5'-thioadenosine + spermidine + H(+)</text>
        <dbReference type="Rhea" id="RHEA:12721"/>
        <dbReference type="ChEBI" id="CHEBI:15378"/>
        <dbReference type="ChEBI" id="CHEBI:17509"/>
        <dbReference type="ChEBI" id="CHEBI:57443"/>
        <dbReference type="ChEBI" id="CHEBI:57834"/>
        <dbReference type="ChEBI" id="CHEBI:326268"/>
        <dbReference type="EC" id="2.5.1.16"/>
    </reaction>
</comment>
<gene>
    <name evidence="8" type="primary">speE1_1</name>
    <name evidence="5" type="synonym">speE</name>
    <name evidence="8" type="ORF">GCM10017655_15310</name>
</gene>
<dbReference type="Pfam" id="PF01564">
    <property type="entry name" value="Spermine_synth"/>
    <property type="match status" value="1"/>
</dbReference>
<dbReference type="PANTHER" id="PTHR11558">
    <property type="entry name" value="SPERMIDINE/SPERMINE SYNTHASE"/>
    <property type="match status" value="1"/>
</dbReference>
<dbReference type="CDD" id="cd02440">
    <property type="entry name" value="AdoMet_MTases"/>
    <property type="match status" value="1"/>
</dbReference>
<dbReference type="InterPro" id="IPR030374">
    <property type="entry name" value="PABS"/>
</dbReference>
<protein>
    <recommendedName>
        <fullName evidence="5">Polyamine aminopropyltransferase</fullName>
    </recommendedName>
    <alternativeName>
        <fullName evidence="5">Putrescine aminopropyltransferase</fullName>
        <shortName evidence="5">PAPT</shortName>
    </alternativeName>
    <alternativeName>
        <fullName evidence="5">Spermidine synthase</fullName>
        <shortName evidence="5">SPDS</shortName>
        <shortName evidence="5">SPDSY</shortName>
        <ecNumber evidence="5">2.5.1.16</ecNumber>
    </alternativeName>
</protein>
<dbReference type="NCBIfam" id="TIGR00417">
    <property type="entry name" value="speE"/>
    <property type="match status" value="1"/>
</dbReference>
<feature type="domain" description="PABS" evidence="7">
    <location>
        <begin position="1"/>
        <end position="234"/>
    </location>
</feature>
<sequence length="286" mass="31665">MTRFHETLHAHYGQYFGVDEVLFEGGSDHQRLVIFNNASLGRVMALDGVIQITEADEHIYSEIISHVPLFAHPAPRRVLIIGFGDGTVQSEVLKHSQLQKVVSVEIDGAVVQLCREYLPRNVGVLDDPRHQLVIADGVAYIEERGPGFDVIICNSTDPQGPGAVLFTQAFYQACHARLNEGGVLVTQNGVPFLQPEELKNSAERFAPHFADWHFFRAAIPTYVGGDMAFGWAARDHSLRAVAPATLRQRWQAAAISTRYYNPEVHLAAFALPQAWLTVIGKADNQS</sequence>
<evidence type="ECO:0000256" key="4">
    <source>
        <dbReference type="ARBA" id="ARBA00023115"/>
    </source>
</evidence>
<dbReference type="InterPro" id="IPR001045">
    <property type="entry name" value="Spermi_synthase"/>
</dbReference>
<dbReference type="GO" id="GO:0008295">
    <property type="term" value="P:spermidine biosynthetic process"/>
    <property type="evidence" value="ECO:0007669"/>
    <property type="project" value="UniProtKB-UniRule"/>
</dbReference>
<dbReference type="EC" id="2.5.1.16" evidence="5"/>
<evidence type="ECO:0000256" key="5">
    <source>
        <dbReference type="HAMAP-Rule" id="MF_00198"/>
    </source>
</evidence>